<gene>
    <name evidence="1" type="ORF">DX130_16790</name>
</gene>
<sequence>MVPAALTLRMVMGKQTFDNWVTSMQVTVPTSFSNEHEIIRTVRKAGYDTEKLAGSIITDLDFGRSHFFWEHINGQWTAVFSKSDSKQKIEVFINDLNKAVGRQIIDRGTLSETRNNSLSAFPTNFRDGELLFKTLKELGINPTRRGSEIVCKVEQSHLTFRQSGDHPFQVEIHNAPDLRKVFEYLSDIDADYRRCLQEAVYKKLKARTAEQNIAIESEEVLEDNSIVLTLNIGAD</sequence>
<accession>A0A371PE55</accession>
<reference evidence="1 2" key="1">
    <citation type="submission" date="2018-08" db="EMBL/GenBank/DDBJ databases">
        <title>Paenibacillus sp. M4BSY-1, whole genome shotgun sequence.</title>
        <authorList>
            <person name="Tuo L."/>
        </authorList>
    </citation>
    <scope>NUCLEOTIDE SEQUENCE [LARGE SCALE GENOMIC DNA]</scope>
    <source>
        <strain evidence="1 2">M4BSY-1</strain>
    </source>
</reference>
<name>A0A371PE55_9BACL</name>
<dbReference type="EMBL" id="QUBQ01000003">
    <property type="protein sequence ID" value="REK74202.1"/>
    <property type="molecule type" value="Genomic_DNA"/>
</dbReference>
<organism evidence="1 2">
    <name type="scientific">Paenibacillus paeoniae</name>
    <dbReference type="NCBI Taxonomy" id="2292705"/>
    <lineage>
        <taxon>Bacteria</taxon>
        <taxon>Bacillati</taxon>
        <taxon>Bacillota</taxon>
        <taxon>Bacilli</taxon>
        <taxon>Bacillales</taxon>
        <taxon>Paenibacillaceae</taxon>
        <taxon>Paenibacillus</taxon>
    </lineage>
</organism>
<evidence type="ECO:0000313" key="1">
    <source>
        <dbReference type="EMBL" id="REK74202.1"/>
    </source>
</evidence>
<evidence type="ECO:0008006" key="3">
    <source>
        <dbReference type="Google" id="ProtNLM"/>
    </source>
</evidence>
<dbReference type="Proteomes" id="UP000261905">
    <property type="component" value="Unassembled WGS sequence"/>
</dbReference>
<keyword evidence="2" id="KW-1185">Reference proteome</keyword>
<protein>
    <recommendedName>
        <fullName evidence="3">DUF1257 domain-containing protein</fullName>
    </recommendedName>
</protein>
<comment type="caution">
    <text evidence="1">The sequence shown here is derived from an EMBL/GenBank/DDBJ whole genome shotgun (WGS) entry which is preliminary data.</text>
</comment>
<proteinExistence type="predicted"/>
<dbReference type="AlphaFoldDB" id="A0A371PE55"/>
<evidence type="ECO:0000313" key="2">
    <source>
        <dbReference type="Proteomes" id="UP000261905"/>
    </source>
</evidence>